<feature type="domain" description="F-box associated beta-propeller type 1" evidence="1">
    <location>
        <begin position="45"/>
        <end position="290"/>
    </location>
</feature>
<sequence>MYVVSLCSTDLGSGPFVLKTSDCNGSTREVRVGRRLTSTSEFDFLGSCNGLLLLSCGLTGDDLFIWNPCSGKKKKISCSDRFVPARNNIGISGLAYDSSSEDYRAVFGVWSSNSGYMDIHLYAFRTNTWKAIYIKVLPFMCGCLNFADQGTNVNGVPHWLFGKKDILRRIDNRSIADFDPAEEKFRKLSLPADRKAIFDTIALGALGGCLSVTYDSLAVGGLIMSETWVMREYGIEESWMKLFCFFPETFFQYTYLRPLCFTTKGEVLMELDRKRLMVFNLRVGSVTQYVSSFVQNEYYYCSSSNLGFELATYMETSDFPTMDTKKRSISDECEVRRNRSKN</sequence>
<dbReference type="OrthoDB" id="591557at2759"/>
<dbReference type="Pfam" id="PF07734">
    <property type="entry name" value="FBA_1"/>
    <property type="match status" value="1"/>
</dbReference>
<keyword evidence="3" id="KW-1185">Reference proteome</keyword>
<dbReference type="PANTHER" id="PTHR31672">
    <property type="entry name" value="BNACNNG10540D PROTEIN"/>
    <property type="match status" value="1"/>
</dbReference>
<evidence type="ECO:0000313" key="3">
    <source>
        <dbReference type="Proteomes" id="UP000516437"/>
    </source>
</evidence>
<dbReference type="SUPFAM" id="SSF50965">
    <property type="entry name" value="Galactose oxidase, central domain"/>
    <property type="match status" value="1"/>
</dbReference>
<dbReference type="AlphaFoldDB" id="A0A6A1VHI0"/>
<dbReference type="NCBIfam" id="TIGR01640">
    <property type="entry name" value="F_box_assoc_1"/>
    <property type="match status" value="1"/>
</dbReference>
<comment type="caution">
    <text evidence="2">The sequence shown here is derived from an EMBL/GenBank/DDBJ whole genome shotgun (WGS) entry which is preliminary data.</text>
</comment>
<dbReference type="Proteomes" id="UP000516437">
    <property type="component" value="Chromosome 5"/>
</dbReference>
<dbReference type="InterPro" id="IPR050796">
    <property type="entry name" value="SCF_F-box_component"/>
</dbReference>
<evidence type="ECO:0000259" key="1">
    <source>
        <dbReference type="Pfam" id="PF07734"/>
    </source>
</evidence>
<protein>
    <recommendedName>
        <fullName evidence="1">F-box associated beta-propeller type 1 domain-containing protein</fullName>
    </recommendedName>
</protein>
<gene>
    <name evidence="2" type="ORF">CJ030_MR5G024617</name>
</gene>
<evidence type="ECO:0000313" key="2">
    <source>
        <dbReference type="EMBL" id="KAB1212045.1"/>
    </source>
</evidence>
<dbReference type="PANTHER" id="PTHR31672:SF13">
    <property type="entry name" value="F-BOX PROTEIN CPR30-LIKE"/>
    <property type="match status" value="1"/>
</dbReference>
<reference evidence="2 3" key="1">
    <citation type="journal article" date="2019" name="Plant Biotechnol. J.">
        <title>The red bayberry genome and genetic basis of sex determination.</title>
        <authorList>
            <person name="Jia H.M."/>
            <person name="Jia H.J."/>
            <person name="Cai Q.L."/>
            <person name="Wang Y."/>
            <person name="Zhao H.B."/>
            <person name="Yang W.F."/>
            <person name="Wang G.Y."/>
            <person name="Li Y.H."/>
            <person name="Zhan D.L."/>
            <person name="Shen Y.T."/>
            <person name="Niu Q.F."/>
            <person name="Chang L."/>
            <person name="Qiu J."/>
            <person name="Zhao L."/>
            <person name="Xie H.B."/>
            <person name="Fu W.Y."/>
            <person name="Jin J."/>
            <person name="Li X.W."/>
            <person name="Jiao Y."/>
            <person name="Zhou C.C."/>
            <person name="Tu T."/>
            <person name="Chai C.Y."/>
            <person name="Gao J.L."/>
            <person name="Fan L.J."/>
            <person name="van de Weg E."/>
            <person name="Wang J.Y."/>
            <person name="Gao Z.S."/>
        </authorList>
    </citation>
    <scope>NUCLEOTIDE SEQUENCE [LARGE SCALE GENOMIC DNA]</scope>
    <source>
        <tissue evidence="2">Leaves</tissue>
    </source>
</reference>
<organism evidence="2 3">
    <name type="scientific">Morella rubra</name>
    <name type="common">Chinese bayberry</name>
    <dbReference type="NCBI Taxonomy" id="262757"/>
    <lineage>
        <taxon>Eukaryota</taxon>
        <taxon>Viridiplantae</taxon>
        <taxon>Streptophyta</taxon>
        <taxon>Embryophyta</taxon>
        <taxon>Tracheophyta</taxon>
        <taxon>Spermatophyta</taxon>
        <taxon>Magnoliopsida</taxon>
        <taxon>eudicotyledons</taxon>
        <taxon>Gunneridae</taxon>
        <taxon>Pentapetalae</taxon>
        <taxon>rosids</taxon>
        <taxon>fabids</taxon>
        <taxon>Fagales</taxon>
        <taxon>Myricaceae</taxon>
        <taxon>Morella</taxon>
    </lineage>
</organism>
<accession>A0A6A1VHI0</accession>
<name>A0A6A1VHI0_9ROSI</name>
<proteinExistence type="predicted"/>
<dbReference type="InterPro" id="IPR006527">
    <property type="entry name" value="F-box-assoc_dom_typ1"/>
</dbReference>
<dbReference type="EMBL" id="RXIC02000023">
    <property type="protein sequence ID" value="KAB1212045.1"/>
    <property type="molecule type" value="Genomic_DNA"/>
</dbReference>
<dbReference type="InterPro" id="IPR011043">
    <property type="entry name" value="Gal_Oxase/kelch_b-propeller"/>
</dbReference>
<dbReference type="InterPro" id="IPR017451">
    <property type="entry name" value="F-box-assoc_interact_dom"/>
</dbReference>